<dbReference type="GO" id="GO:0015293">
    <property type="term" value="F:symporter activity"/>
    <property type="evidence" value="ECO:0007669"/>
    <property type="project" value="UniProtKB-KW"/>
</dbReference>
<feature type="transmembrane region" description="Helical" evidence="10">
    <location>
        <begin position="394"/>
        <end position="412"/>
    </location>
</feature>
<comment type="subcellular location">
    <subcellularLocation>
        <location evidence="1">Cell membrane</location>
        <topology evidence="1">Multi-pass membrane protein</topology>
    </subcellularLocation>
</comment>
<evidence type="ECO:0000256" key="6">
    <source>
        <dbReference type="ARBA" id="ARBA00022847"/>
    </source>
</evidence>
<evidence type="ECO:0000313" key="12">
    <source>
        <dbReference type="EMBL" id="SOE46452.1"/>
    </source>
</evidence>
<dbReference type="EMBL" id="OCSU01000001">
    <property type="protein sequence ID" value="SOE46452.1"/>
    <property type="molecule type" value="Genomic_DNA"/>
</dbReference>
<evidence type="ECO:0000256" key="10">
    <source>
        <dbReference type="SAM" id="Phobius"/>
    </source>
</evidence>
<accession>A0A7Z7I0Y3</accession>
<evidence type="ECO:0000256" key="5">
    <source>
        <dbReference type="ARBA" id="ARBA00022692"/>
    </source>
</evidence>
<evidence type="ECO:0000256" key="1">
    <source>
        <dbReference type="ARBA" id="ARBA00004651"/>
    </source>
</evidence>
<dbReference type="PANTHER" id="PTHR43528">
    <property type="entry name" value="ALPHA-KETOGLUTARATE PERMEASE"/>
    <property type="match status" value="1"/>
</dbReference>
<feature type="transmembrane region" description="Helical" evidence="10">
    <location>
        <begin position="328"/>
        <end position="353"/>
    </location>
</feature>
<dbReference type="Gene3D" id="1.20.1250.20">
    <property type="entry name" value="MFS general substrate transporter like domains"/>
    <property type="match status" value="1"/>
</dbReference>
<sequence length="452" mass="48146">MSKNTTRRTLSAASIGNFGELYDFAVFGFSVPFIAAHFFPGGDTTAAVLNTFAVYAVAFFARPVGGLMFGYLLDSIGRVKVLAITIWLMAGGTAIIGLLPTYESIGIAAPALLVACRFAQGLAVGGETTGSTSFVIESAPDKKRGLWVGIVYFFGNIPNAFVAFMLIGMQLLIGKEAYLEWAWRIPFLLGGLIGIVGYWVRRNLEDPEEYKQATRKDTSKTPLRALTRSGLKSILCVSMIMSLQSVASYYLLGFTYTFLVKQAGLESKMALLSNAIAIAAYAATIPIGGALSDRFGRKAVLTGGALWIALVAWLSIRLAANGTLPEAILGQVLIAIGIGFYGSATFVASAEFFPTSFRATGHAIAYQATVAIMGGTSPLVCAWLVRAFQSPLAPGWYVTVVAAVTVIAIRFIPETKDVDLRTSIEGITSNRPSEIPARTTGSHGKGHVRSGE</sequence>
<feature type="transmembrane region" description="Helical" evidence="10">
    <location>
        <begin position="21"/>
        <end position="40"/>
    </location>
</feature>
<dbReference type="InterPro" id="IPR005829">
    <property type="entry name" value="Sugar_transporter_CS"/>
</dbReference>
<dbReference type="InterPro" id="IPR036259">
    <property type="entry name" value="MFS_trans_sf"/>
</dbReference>
<dbReference type="RefSeq" id="WP_097189948.1">
    <property type="nucleotide sequence ID" value="NZ_OCSU01000001.1"/>
</dbReference>
<feature type="transmembrane region" description="Helical" evidence="10">
    <location>
        <begin position="234"/>
        <end position="259"/>
    </location>
</feature>
<keyword evidence="3" id="KW-0813">Transport</keyword>
<feature type="transmembrane region" description="Helical" evidence="10">
    <location>
        <begin position="365"/>
        <end position="388"/>
    </location>
</feature>
<dbReference type="AlphaFoldDB" id="A0A7Z7I0Y3"/>
<feature type="transmembrane region" description="Helical" evidence="10">
    <location>
        <begin position="146"/>
        <end position="169"/>
    </location>
</feature>
<dbReference type="Proteomes" id="UP000219522">
    <property type="component" value="Unassembled WGS sequence"/>
</dbReference>
<feature type="transmembrane region" description="Helical" evidence="10">
    <location>
        <begin position="271"/>
        <end position="292"/>
    </location>
</feature>
<dbReference type="InterPro" id="IPR011701">
    <property type="entry name" value="MFS"/>
</dbReference>
<gene>
    <name evidence="12" type="ORF">SAMN05446927_0130</name>
</gene>
<feature type="region of interest" description="Disordered" evidence="9">
    <location>
        <begin position="429"/>
        <end position="452"/>
    </location>
</feature>
<evidence type="ECO:0000256" key="4">
    <source>
        <dbReference type="ARBA" id="ARBA00022475"/>
    </source>
</evidence>
<dbReference type="PANTHER" id="PTHR43528:SF1">
    <property type="entry name" value="ALPHA-KETOGLUTARATE PERMEASE"/>
    <property type="match status" value="1"/>
</dbReference>
<keyword evidence="5 10" id="KW-0812">Transmembrane</keyword>
<comment type="caution">
    <text evidence="12">The sequence shown here is derived from an EMBL/GenBank/DDBJ whole genome shotgun (WGS) entry which is preliminary data.</text>
</comment>
<keyword evidence="6" id="KW-0769">Symport</keyword>
<dbReference type="InterPro" id="IPR020846">
    <property type="entry name" value="MFS_dom"/>
</dbReference>
<dbReference type="PROSITE" id="PS50850">
    <property type="entry name" value="MFS"/>
    <property type="match status" value="1"/>
</dbReference>
<evidence type="ECO:0000256" key="3">
    <source>
        <dbReference type="ARBA" id="ARBA00022448"/>
    </source>
</evidence>
<protein>
    <submittedName>
        <fullName evidence="12">Predicted arabinose efflux permease, MFS family</fullName>
    </submittedName>
</protein>
<dbReference type="SUPFAM" id="SSF103473">
    <property type="entry name" value="MFS general substrate transporter"/>
    <property type="match status" value="1"/>
</dbReference>
<evidence type="ECO:0000256" key="7">
    <source>
        <dbReference type="ARBA" id="ARBA00022989"/>
    </source>
</evidence>
<comment type="similarity">
    <text evidence="2">Belongs to the major facilitator superfamily. Metabolite:H+ Symporter (MHS) family (TC 2.A.1.6) family.</text>
</comment>
<proteinExistence type="inferred from homology"/>
<name>A0A7Z7I0Y3_9BURK</name>
<keyword evidence="13" id="KW-1185">Reference proteome</keyword>
<feature type="transmembrane region" description="Helical" evidence="10">
    <location>
        <begin position="52"/>
        <end position="72"/>
    </location>
</feature>
<feature type="transmembrane region" description="Helical" evidence="10">
    <location>
        <begin position="299"/>
        <end position="316"/>
    </location>
</feature>
<organism evidence="12 13">
    <name type="scientific">Caballeronia arationis</name>
    <dbReference type="NCBI Taxonomy" id="1777142"/>
    <lineage>
        <taxon>Bacteria</taxon>
        <taxon>Pseudomonadati</taxon>
        <taxon>Pseudomonadota</taxon>
        <taxon>Betaproteobacteria</taxon>
        <taxon>Burkholderiales</taxon>
        <taxon>Burkholderiaceae</taxon>
        <taxon>Caballeronia</taxon>
    </lineage>
</organism>
<evidence type="ECO:0000256" key="8">
    <source>
        <dbReference type="ARBA" id="ARBA00023136"/>
    </source>
</evidence>
<dbReference type="PROSITE" id="PS00216">
    <property type="entry name" value="SUGAR_TRANSPORT_1"/>
    <property type="match status" value="1"/>
</dbReference>
<dbReference type="GO" id="GO:0005886">
    <property type="term" value="C:plasma membrane"/>
    <property type="evidence" value="ECO:0007669"/>
    <property type="project" value="UniProtKB-SubCell"/>
</dbReference>
<feature type="transmembrane region" description="Helical" evidence="10">
    <location>
        <begin position="181"/>
        <end position="200"/>
    </location>
</feature>
<feature type="domain" description="Major facilitator superfamily (MFS) profile" evidence="11">
    <location>
        <begin position="9"/>
        <end position="416"/>
    </location>
</feature>
<evidence type="ECO:0000256" key="9">
    <source>
        <dbReference type="SAM" id="MobiDB-lite"/>
    </source>
</evidence>
<evidence type="ECO:0000259" key="11">
    <source>
        <dbReference type="PROSITE" id="PS50850"/>
    </source>
</evidence>
<keyword evidence="8 10" id="KW-0472">Membrane</keyword>
<feature type="transmembrane region" description="Helical" evidence="10">
    <location>
        <begin position="105"/>
        <end position="125"/>
    </location>
</feature>
<keyword evidence="7 10" id="KW-1133">Transmembrane helix</keyword>
<dbReference type="InterPro" id="IPR051084">
    <property type="entry name" value="H+-coupled_symporters"/>
</dbReference>
<dbReference type="Pfam" id="PF07690">
    <property type="entry name" value="MFS_1"/>
    <property type="match status" value="1"/>
</dbReference>
<evidence type="ECO:0000313" key="13">
    <source>
        <dbReference type="Proteomes" id="UP000219522"/>
    </source>
</evidence>
<feature type="transmembrane region" description="Helical" evidence="10">
    <location>
        <begin position="79"/>
        <end position="99"/>
    </location>
</feature>
<keyword evidence="4" id="KW-1003">Cell membrane</keyword>
<reference evidence="12 13" key="1">
    <citation type="submission" date="2017-09" db="EMBL/GenBank/DDBJ databases">
        <authorList>
            <person name="Varghese N."/>
            <person name="Submissions S."/>
        </authorList>
    </citation>
    <scope>NUCLEOTIDE SEQUENCE [LARGE SCALE GENOMIC DNA]</scope>
    <source>
        <strain evidence="12 13">OK806</strain>
    </source>
</reference>
<evidence type="ECO:0000256" key="2">
    <source>
        <dbReference type="ARBA" id="ARBA00008240"/>
    </source>
</evidence>